<dbReference type="InterPro" id="IPR022385">
    <property type="entry name" value="Rhs_assc_core"/>
</dbReference>
<dbReference type="PANTHER" id="PTHR32305">
    <property type="match status" value="1"/>
</dbReference>
<dbReference type="PANTHER" id="PTHR32305:SF15">
    <property type="entry name" value="PROTEIN RHSA-RELATED"/>
    <property type="match status" value="1"/>
</dbReference>
<feature type="chain" id="PRO_5023143829" description="RHS repeat-associated core domain-containing protein" evidence="2">
    <location>
        <begin position="22"/>
        <end position="1858"/>
    </location>
</feature>
<feature type="signal peptide" evidence="2">
    <location>
        <begin position="1"/>
        <end position="21"/>
    </location>
</feature>
<evidence type="ECO:0000256" key="2">
    <source>
        <dbReference type="SAM" id="SignalP"/>
    </source>
</evidence>
<dbReference type="Proteomes" id="UP000321820">
    <property type="component" value="Chromosome"/>
</dbReference>
<evidence type="ECO:0000256" key="1">
    <source>
        <dbReference type="SAM" id="MobiDB-lite"/>
    </source>
</evidence>
<dbReference type="OrthoDB" id="104102at2"/>
<organism evidence="3 4">
    <name type="scientific">Terriglobus albidus</name>
    <dbReference type="NCBI Taxonomy" id="1592106"/>
    <lineage>
        <taxon>Bacteria</taxon>
        <taxon>Pseudomonadati</taxon>
        <taxon>Acidobacteriota</taxon>
        <taxon>Terriglobia</taxon>
        <taxon>Terriglobales</taxon>
        <taxon>Acidobacteriaceae</taxon>
        <taxon>Terriglobus</taxon>
    </lineage>
</organism>
<protein>
    <recommendedName>
        <fullName evidence="5">RHS repeat-associated core domain-containing protein</fullName>
    </recommendedName>
</protein>
<dbReference type="InterPro" id="IPR050708">
    <property type="entry name" value="T6SS_VgrG/RHS"/>
</dbReference>
<gene>
    <name evidence="3" type="ORF">FTW19_09155</name>
</gene>
<dbReference type="KEGG" id="talb:FTW19_09155"/>
<evidence type="ECO:0000313" key="3">
    <source>
        <dbReference type="EMBL" id="QEE28147.1"/>
    </source>
</evidence>
<sequence length="1858" mass="201088">MRTTRLAFLLSLLGYSATCFAQYDYLPKVGIKDFATYQQSSIDSVDLDTGNVNLHIPLLGFPQKGSKLRLNFIVRYNEPQWFSAIGMPLYNPTIGGYSAAGFWKLKDFNNPRPLGVDVVRDQAVTSTYNMTPRIAPGCCGNGDPIDYYSEGGGIRDRSGAVHDLWARAGTGGQVAAPLVNFPAPDGSGWVFAAGGLKDKEGVTYSSLTIQSGGVSRPAWNISDAHGNTITTDVDGWHDSMGRIIPGSWGGHGSGSVNSPNGYPPLEDDPFPGVPSSEMARCNNGAVATRTWTVPASSDSGGSQTYYFCFSKYTANTRFNFNGRLGQVNSAVLDEASFDAYLLTKIILPNNTSYSFQYDPDFLDLTRIDLPTGGVVVYTWGTVKWDLCSTAQPMKRVVTARSVTTGGGVSSWSYNWGNNGVCGPQPGDAIPVIVSRPDQNDEWHYQSRIEDNGKLNKYVVSYKGHASGDAYKATGTISKIVKTSSSFRSTPLFTQTQDILVSPETGPDGNPIVKWLPGYSTPETIPGPVETTIMSLYDLTTQKVVSSQETDATPVPSSGTIERWNPDNYWYPAHDTCACVNYTEIATEKVYDFVQGAGSGPGTLLRKTDMTYRFQDTGGADYENNGLTGLPSQIKIYDGGSHQVAQTGYTYDDSTYSAGVVAGEVTSVRKWKDASNHIDTYSSFNSDGTWTGSVDANGIKTHVDSFDCSSAFPKSVTKAYGTSIAETSVYSHDCNTGKVTSHKDANSQTTSYTYADSLNRVTAVDYPDGGHTAITYTDGANSSAKVQVDTGGTQGKMSQTVSYDLVGRTIKVQQNAGSDVISVDTKYDDMGHVYSTSNPYTDTQGSSSSVTVNTYDELERPIQKTNPDGSSQTFSYSGNVVTTKDEIGNAWKRTSDALGELTNVEEPNGAKTAYTYTARGDLATVSQAGLSGETARARSFDYDWLSRLSQSYNPESGWICYGATSSGAASGSNCTADYDGNGNLGHKTDSRGVVTSYSYDAFNRLTLKHANDGITPDVGYYYDQTSNWGGTVANGIGRLGQVNYAYTNGHYVSETYSYDALGRVVFQFVAPSNAGATWFATTYDLAGNVIGYGRSSGPTIERTYDSASRLQKVTLTGYDGIPLSYDYLKSASYFPDGSVQSMTFGNNVTESYTRNSRLQINGFKVTGPSSAGSPVWLNRSYDYLAECSGTSHKNNGNIYQISDQQNSSRSQCFTYDSLNRISSYLRGSTGGFNGGQTYSFDSFGNASQTNSVGPNLVDFAPGFDAKNRIAASAFGCDAVPGTIGVDPANSGYDLSGNMLCTGARNYTAKGFVFNASGQVARLYSQLGSNTYAQTEEYLYNADGNRVHKGSGSDWTDYAYVNGQMLTEFHPDGVSDYVYANGQKIARADSYDQRIHIHGNRCDPNNCGWQSATWHFPVPAYTIKAGDKVTWRQYQAGGAIGGLTLSFNNGANTNWTSTDTDGQVMNNLTSHYTWVTRTVDLSSFANTVLGDGWIVAEGQTAAGDWDEWFGEIAIYSTDGTVTPIYNRLRSIGLSYYGTPGMTNVQANVEHSNSDGDASFPRANTTYYAADHLGSATMEFSAGGVNGPGGWPMWRGEYAPYGQELTASIPTVNNYKFTGKERDLESGLDYFGARYYGSTMGRWMSPDWSRVPTAIPFATLDNPQSLNLYNYVGNNPITKRDPDGHHQECAPDNSTLDPQTGVLTVHAGRCHEVDDLPWWLAFNPWGKLGSPRHRQSVRQLAKLLRSEGYEVQTEVKVDTPQGAKASRFVDVVGVKPRTGETKMYQVGEANKDGSPVARERSALNDIEKATGIRPQFEDKGVGARLEAIESGQVSLRTPIEEEGEGAGRIGGEEPEIPIDIP</sequence>
<proteinExistence type="predicted"/>
<feature type="compositionally biased region" description="Acidic residues" evidence="1">
    <location>
        <begin position="1849"/>
        <end position="1858"/>
    </location>
</feature>
<dbReference type="NCBIfam" id="TIGR03696">
    <property type="entry name" value="Rhs_assc_core"/>
    <property type="match status" value="1"/>
</dbReference>
<accession>A0A5B9ECT6</accession>
<dbReference type="Gene3D" id="2.180.10.10">
    <property type="entry name" value="RHS repeat-associated core"/>
    <property type="match status" value="2"/>
</dbReference>
<dbReference type="Pfam" id="PF05593">
    <property type="entry name" value="RHS_repeat"/>
    <property type="match status" value="2"/>
</dbReference>
<evidence type="ECO:0000313" key="4">
    <source>
        <dbReference type="Proteomes" id="UP000321820"/>
    </source>
</evidence>
<dbReference type="EMBL" id="CP042806">
    <property type="protein sequence ID" value="QEE28147.1"/>
    <property type="molecule type" value="Genomic_DNA"/>
</dbReference>
<dbReference type="InterPro" id="IPR006530">
    <property type="entry name" value="YD"/>
</dbReference>
<dbReference type="InterPro" id="IPR031325">
    <property type="entry name" value="RHS_repeat"/>
</dbReference>
<evidence type="ECO:0008006" key="5">
    <source>
        <dbReference type="Google" id="ProtNLM"/>
    </source>
</evidence>
<keyword evidence="4" id="KW-1185">Reference proteome</keyword>
<reference evidence="3 4" key="1">
    <citation type="submission" date="2019-08" db="EMBL/GenBank/DDBJ databases">
        <title>Complete genome sequence of Terriglobus albidus strain ORNL.</title>
        <authorList>
            <person name="Podar M."/>
        </authorList>
    </citation>
    <scope>NUCLEOTIDE SEQUENCE [LARGE SCALE GENOMIC DNA]</scope>
    <source>
        <strain evidence="3 4">ORNL</strain>
    </source>
</reference>
<dbReference type="NCBIfam" id="TIGR01643">
    <property type="entry name" value="YD_repeat_2x"/>
    <property type="match status" value="1"/>
</dbReference>
<feature type="region of interest" description="Disordered" evidence="1">
    <location>
        <begin position="1838"/>
        <end position="1858"/>
    </location>
</feature>
<keyword evidence="2" id="KW-0732">Signal</keyword>
<name>A0A5B9ECT6_9BACT</name>